<keyword evidence="1" id="KW-0813">Transport</keyword>
<accession>A0A9E2NV84</accession>
<keyword evidence="2" id="KW-0547">Nucleotide-binding</keyword>
<comment type="caution">
    <text evidence="5">The sequence shown here is derived from an EMBL/GenBank/DDBJ whole genome shotgun (WGS) entry which is preliminary data.</text>
</comment>
<evidence type="ECO:0000313" key="5">
    <source>
        <dbReference type="EMBL" id="MBU3828124.1"/>
    </source>
</evidence>
<reference evidence="5" key="1">
    <citation type="journal article" date="2021" name="PeerJ">
        <title>Extensive microbial diversity within the chicken gut microbiome revealed by metagenomics and culture.</title>
        <authorList>
            <person name="Gilroy R."/>
            <person name="Ravi A."/>
            <person name="Getino M."/>
            <person name="Pursley I."/>
            <person name="Horton D.L."/>
            <person name="Alikhan N.F."/>
            <person name="Baker D."/>
            <person name="Gharbi K."/>
            <person name="Hall N."/>
            <person name="Watson M."/>
            <person name="Adriaenssens E.M."/>
            <person name="Foster-Nyarko E."/>
            <person name="Jarju S."/>
            <person name="Secka A."/>
            <person name="Antonio M."/>
            <person name="Oren A."/>
            <person name="Chaudhuri R.R."/>
            <person name="La Ragione R."/>
            <person name="Hildebrand F."/>
            <person name="Pallen M.J."/>
        </authorList>
    </citation>
    <scope>NUCLEOTIDE SEQUENCE</scope>
    <source>
        <strain evidence="5">F6-686</strain>
    </source>
</reference>
<dbReference type="InterPro" id="IPR003439">
    <property type="entry name" value="ABC_transporter-like_ATP-bd"/>
</dbReference>
<dbReference type="AlphaFoldDB" id="A0A9E2NV84"/>
<dbReference type="GO" id="GO:0016887">
    <property type="term" value="F:ATP hydrolysis activity"/>
    <property type="evidence" value="ECO:0007669"/>
    <property type="project" value="InterPro"/>
</dbReference>
<keyword evidence="3 5" id="KW-0067">ATP-binding</keyword>
<evidence type="ECO:0000256" key="2">
    <source>
        <dbReference type="ARBA" id="ARBA00022741"/>
    </source>
</evidence>
<evidence type="ECO:0000256" key="3">
    <source>
        <dbReference type="ARBA" id="ARBA00022840"/>
    </source>
</evidence>
<evidence type="ECO:0000256" key="1">
    <source>
        <dbReference type="ARBA" id="ARBA00022448"/>
    </source>
</evidence>
<dbReference type="SMART" id="SM00382">
    <property type="entry name" value="AAA"/>
    <property type="match status" value="1"/>
</dbReference>
<evidence type="ECO:0000313" key="6">
    <source>
        <dbReference type="Proteomes" id="UP000823844"/>
    </source>
</evidence>
<feature type="domain" description="ABC transporter" evidence="4">
    <location>
        <begin position="6"/>
        <end position="242"/>
    </location>
</feature>
<proteinExistence type="predicted"/>
<dbReference type="InterPro" id="IPR003593">
    <property type="entry name" value="AAA+_ATPase"/>
</dbReference>
<dbReference type="SUPFAM" id="SSF52540">
    <property type="entry name" value="P-loop containing nucleoside triphosphate hydrolases"/>
    <property type="match status" value="1"/>
</dbReference>
<name>A0A9E2NV84_9LACO</name>
<dbReference type="EMBL" id="JAHLFT010000037">
    <property type="protein sequence ID" value="MBU3828124.1"/>
    <property type="molecule type" value="Genomic_DNA"/>
</dbReference>
<gene>
    <name evidence="5" type="ORF">H9806_03085</name>
</gene>
<dbReference type="InterPro" id="IPR050763">
    <property type="entry name" value="ABC_transporter_ATP-binding"/>
</dbReference>
<dbReference type="PANTHER" id="PTHR42711">
    <property type="entry name" value="ABC TRANSPORTER ATP-BINDING PROTEIN"/>
    <property type="match status" value="1"/>
</dbReference>
<protein>
    <submittedName>
        <fullName evidence="5">ABC transporter ATP-binding protein</fullName>
    </submittedName>
</protein>
<organism evidence="5 6">
    <name type="scientific">Candidatus Lactobacillus pullistercoris</name>
    <dbReference type="NCBI Taxonomy" id="2838636"/>
    <lineage>
        <taxon>Bacteria</taxon>
        <taxon>Bacillati</taxon>
        <taxon>Bacillota</taxon>
        <taxon>Bacilli</taxon>
        <taxon>Lactobacillales</taxon>
        <taxon>Lactobacillaceae</taxon>
        <taxon>Lactobacillus</taxon>
    </lineage>
</organism>
<dbReference type="InterPro" id="IPR027417">
    <property type="entry name" value="P-loop_NTPase"/>
</dbReference>
<dbReference type="PANTHER" id="PTHR42711:SF18">
    <property type="entry name" value="ABC TRANSPORTER, ATP-BINDING PROTEIN"/>
    <property type="match status" value="1"/>
</dbReference>
<dbReference type="CDD" id="cd03230">
    <property type="entry name" value="ABC_DR_subfamily_A"/>
    <property type="match status" value="1"/>
</dbReference>
<dbReference type="Pfam" id="PF00005">
    <property type="entry name" value="ABC_tran"/>
    <property type="match status" value="1"/>
</dbReference>
<evidence type="ECO:0000259" key="4">
    <source>
        <dbReference type="PROSITE" id="PS50893"/>
    </source>
</evidence>
<reference evidence="5" key="2">
    <citation type="submission" date="2021-04" db="EMBL/GenBank/DDBJ databases">
        <authorList>
            <person name="Gilroy R."/>
        </authorList>
    </citation>
    <scope>NUCLEOTIDE SEQUENCE</scope>
    <source>
        <strain evidence="5">F6-686</strain>
    </source>
</reference>
<dbReference type="GO" id="GO:0005524">
    <property type="term" value="F:ATP binding"/>
    <property type="evidence" value="ECO:0007669"/>
    <property type="project" value="UniProtKB-KW"/>
</dbReference>
<dbReference type="PROSITE" id="PS50893">
    <property type="entry name" value="ABC_TRANSPORTER_2"/>
    <property type="match status" value="1"/>
</dbReference>
<dbReference type="Proteomes" id="UP000823844">
    <property type="component" value="Unassembled WGS sequence"/>
</dbReference>
<sequence length="255" mass="28185">MKNIVLSAKNVKRYYENENKEQFHAVDGISFNLHRGEIISFVGPNGAGKTTLLKSISNYLLPTSGEIKIKGIDLLKNPRKARSELGVVFGGDRGFYNYASARANLEFFARLLNVKEKDVKNNVQEALEIVNLADVADENAASYSKGMLQRLHIARGLVSKPQILMLDEPTAGLDVESVMTVRKLIKTLADEGRAIILTSHNMADIENLAEKIYLIGSGKIHFSGTVNEIKKFAHVDANTSLEEAYLAIAPTLKRK</sequence>
<dbReference type="Gene3D" id="3.40.50.300">
    <property type="entry name" value="P-loop containing nucleotide triphosphate hydrolases"/>
    <property type="match status" value="1"/>
</dbReference>